<sequence length="626" mass="69146">HQVCYPLCCLLATHNTSVLQLACCSPHQMGSDTKRRKPIPLADGLCPTFQAGKLELPGPVTGQWTWIHAVSDGWLLADGSKVIRVTMSPDSQAPFSGQSSQFGTWDSAAYIFVGVDAEAKCLYAEDVKKAKILLIHADGSLTDLRDCDYQPDASRNALQVTRHEPPVNAGRERQGFYQLLPSPFGLVFFNRITKSLHTVQENGTLSLHCTMPPCKGFDGLAVDLSFVEGFAVEQLGKDVDGCSVVLYLFSGNSQTNLFQWELPDKIGPYKDGRLRHTGSEELTPAVKGIEHLFGAFERCQLPIVCFPGNLTITPQGILFEGRLDAGLNLFKSGLFKLEDLDGWSEDFAPHYSTDQRCMLLGAELNEPFTGATFGHDPNYASHHMAYNAELGLLMIARHPEMGGKIVLVDLKQDLTKSTFKHDLASLDITSVAGKHVSIIPRLNGNAASASTCFRIDAGLLMRRCKHFAASISSGMAESHSHEITVEGSTEVVEAAVRYLLSDDFEPKRPSSDEECLQSGLLCLGVWNFSEMYGIFRLRELALRGLQRSLQNSNCLRLLQECQQLHCSCLDREPAYSCWKFIKSNWGVIRTAHADQLNEVLLTYPSLAVSILQHVETFIDSSDDDHE</sequence>
<dbReference type="EMBL" id="CAJNNW010011983">
    <property type="protein sequence ID" value="CAE8653801.1"/>
    <property type="molecule type" value="Genomic_DNA"/>
</dbReference>
<gene>
    <name evidence="1" type="ORF">PGLA2088_LOCUS10629</name>
</gene>
<reference evidence="1" key="1">
    <citation type="submission" date="2021-02" db="EMBL/GenBank/DDBJ databases">
        <authorList>
            <person name="Dougan E. K."/>
            <person name="Rhodes N."/>
            <person name="Thang M."/>
            <person name="Chan C."/>
        </authorList>
    </citation>
    <scope>NUCLEOTIDE SEQUENCE</scope>
</reference>
<dbReference type="Gene3D" id="3.30.710.10">
    <property type="entry name" value="Potassium Channel Kv1.1, Chain A"/>
    <property type="match status" value="1"/>
</dbReference>
<evidence type="ECO:0000313" key="1">
    <source>
        <dbReference type="EMBL" id="CAE8653801.1"/>
    </source>
</evidence>
<accession>A0A813IN80</accession>
<comment type="caution">
    <text evidence="1">The sequence shown here is derived from an EMBL/GenBank/DDBJ whole genome shotgun (WGS) entry which is preliminary data.</text>
</comment>
<dbReference type="InterPro" id="IPR011333">
    <property type="entry name" value="SKP1/BTB/POZ_sf"/>
</dbReference>
<organism evidence="1 2">
    <name type="scientific">Polarella glacialis</name>
    <name type="common">Dinoflagellate</name>
    <dbReference type="NCBI Taxonomy" id="89957"/>
    <lineage>
        <taxon>Eukaryota</taxon>
        <taxon>Sar</taxon>
        <taxon>Alveolata</taxon>
        <taxon>Dinophyceae</taxon>
        <taxon>Suessiales</taxon>
        <taxon>Suessiaceae</taxon>
        <taxon>Polarella</taxon>
    </lineage>
</organism>
<dbReference type="Proteomes" id="UP000626109">
    <property type="component" value="Unassembled WGS sequence"/>
</dbReference>
<proteinExistence type="predicted"/>
<protein>
    <recommendedName>
        <fullName evidence="3">BTB domain-containing protein</fullName>
    </recommendedName>
</protein>
<feature type="non-terminal residue" evidence="1">
    <location>
        <position position="1"/>
    </location>
</feature>
<dbReference type="AlphaFoldDB" id="A0A813IN80"/>
<name>A0A813IN80_POLGL</name>
<evidence type="ECO:0000313" key="2">
    <source>
        <dbReference type="Proteomes" id="UP000626109"/>
    </source>
</evidence>
<evidence type="ECO:0008006" key="3">
    <source>
        <dbReference type="Google" id="ProtNLM"/>
    </source>
</evidence>